<accession>K0B5G9</accession>
<feature type="transmembrane region" description="Helical" evidence="1">
    <location>
        <begin position="136"/>
        <end position="153"/>
    </location>
</feature>
<feature type="transmembrane region" description="Helical" evidence="1">
    <location>
        <begin position="258"/>
        <end position="277"/>
    </location>
</feature>
<dbReference type="AlphaFoldDB" id="K0B5G9"/>
<gene>
    <name evidence="2" type="ordered locus">Curi_c27880</name>
</gene>
<feature type="transmembrane region" description="Helical" evidence="1">
    <location>
        <begin position="114"/>
        <end position="130"/>
    </location>
</feature>
<dbReference type="Pfam" id="PF13687">
    <property type="entry name" value="DUF4153"/>
    <property type="match status" value="1"/>
</dbReference>
<keyword evidence="3" id="KW-1185">Reference proteome</keyword>
<dbReference type="KEGG" id="cad:Curi_c27880"/>
<protein>
    <submittedName>
        <fullName evidence="2">Membrane protein</fullName>
    </submittedName>
</protein>
<evidence type="ECO:0000256" key="1">
    <source>
        <dbReference type="SAM" id="Phobius"/>
    </source>
</evidence>
<keyword evidence="1" id="KW-1133">Transmembrane helix</keyword>
<reference evidence="2 3" key="1">
    <citation type="journal article" date="2012" name="PLoS ONE">
        <title>The purine-utilizing bacterium Clostridium acidurici 9a: a genome-guided metabolic reconsideration.</title>
        <authorList>
            <person name="Hartwich K."/>
            <person name="Poehlein A."/>
            <person name="Daniel R."/>
        </authorList>
    </citation>
    <scope>NUCLEOTIDE SEQUENCE [LARGE SCALE GENOMIC DNA]</scope>
    <source>
        <strain evidence="3">ATCC 7906 / DSM 604 / BCRC 14475 / CIP 104303 / KCTC 5404 / NCIMB 10678 / 9a</strain>
    </source>
</reference>
<dbReference type="EMBL" id="CP003326">
    <property type="protein sequence ID" value="AFS79781.1"/>
    <property type="molecule type" value="Genomic_DNA"/>
</dbReference>
<dbReference type="HOGENOM" id="CLU_025121_1_1_9"/>
<keyword evidence="1" id="KW-0472">Membrane</keyword>
<dbReference type="STRING" id="1128398.Curi_c27880"/>
<evidence type="ECO:0000313" key="3">
    <source>
        <dbReference type="Proteomes" id="UP000006094"/>
    </source>
</evidence>
<feature type="transmembrane region" description="Helical" evidence="1">
    <location>
        <begin position="303"/>
        <end position="324"/>
    </location>
</feature>
<dbReference type="eggNOG" id="COG2205">
    <property type="taxonomic scope" value="Bacteria"/>
</dbReference>
<name>K0B5G9_GOTA9</name>
<dbReference type="InterPro" id="IPR025291">
    <property type="entry name" value="DUF4153"/>
</dbReference>
<evidence type="ECO:0000313" key="2">
    <source>
        <dbReference type="EMBL" id="AFS79781.1"/>
    </source>
</evidence>
<feature type="transmembrane region" description="Helical" evidence="1">
    <location>
        <begin position="165"/>
        <end position="183"/>
    </location>
</feature>
<sequence length="593" mass="69038">MRRKYYRKIHIRFFKSYIRRFNFNRDRKTYEFIKKYFAFKLLKIGQIEKIYTKSISFIRDISPILLVYKLKKAGKCKGDNVKMKKSNFLDSMSRDILNNKYIEGDNSESIGEKIKVLALGLIIGMAYDVFFVGEFIGISALLFISLFIVISVWSVHSKVNLSNKLSLIFLLTIILLSLSYSIYNNPILRGLNAIIIPLLISGYILLIRYKNIKEINISFIENTFTRLVATPLENFTKGPEFTKNIVQSKNKENPVRKAVIRGLIISIPLLAVILGLLRSADAMFSYHIKNIIDIFNYMNIEKLIGHTIVILFVTNYSVGFLWSLRCDEEIDSNKRKIECKLSWNSITVLTIICCISIVYLIFSVVQISYLYGDSENIIKSGFTYAEYARRGFFELVIVTLINFTILILSINFTKVDGRKVAVALKVLYSLLIIFTFNMIFSSFYKMNLYEQAFGYTRLRILVQIFIVYLGALLLIVLSKVWKKKIKALKLGLIVSMAFYIGLNFINIDKLIIKNNIDRYFETGNIDMEYITSLSCDGIEEMERLLKVEDNYVVKENAKTYINKKQEELNQYYDKWYEFNYYKKKTQAVKIGSK</sequence>
<feature type="transmembrane region" description="Helical" evidence="1">
    <location>
        <begin position="391"/>
        <end position="410"/>
    </location>
</feature>
<proteinExistence type="predicted"/>
<organism evidence="2 3">
    <name type="scientific">Gottschalkia acidurici (strain ATCC 7906 / DSM 604 / BCRC 14475 / CIP 104303 / KCTC 5404 / NCIMB 10678 / 9a)</name>
    <name type="common">Clostridium acidurici</name>
    <dbReference type="NCBI Taxonomy" id="1128398"/>
    <lineage>
        <taxon>Bacteria</taxon>
        <taxon>Bacillati</taxon>
        <taxon>Bacillota</taxon>
        <taxon>Tissierellia</taxon>
        <taxon>Tissierellales</taxon>
        <taxon>Gottschalkiaceae</taxon>
        <taxon>Gottschalkia</taxon>
    </lineage>
</organism>
<feature type="transmembrane region" description="Helical" evidence="1">
    <location>
        <begin position="422"/>
        <end position="440"/>
    </location>
</feature>
<feature type="transmembrane region" description="Helical" evidence="1">
    <location>
        <begin position="460"/>
        <end position="480"/>
    </location>
</feature>
<feature type="transmembrane region" description="Helical" evidence="1">
    <location>
        <begin position="345"/>
        <end position="371"/>
    </location>
</feature>
<keyword evidence="1" id="KW-0812">Transmembrane</keyword>
<feature type="transmembrane region" description="Helical" evidence="1">
    <location>
        <begin position="487"/>
        <end position="505"/>
    </location>
</feature>
<feature type="transmembrane region" description="Helical" evidence="1">
    <location>
        <begin position="189"/>
        <end position="207"/>
    </location>
</feature>
<dbReference type="PATRIC" id="fig|1128398.3.peg.2878"/>
<dbReference type="Proteomes" id="UP000006094">
    <property type="component" value="Chromosome"/>
</dbReference>